<dbReference type="PROSITE" id="PS51219">
    <property type="entry name" value="DPCK"/>
    <property type="match status" value="1"/>
</dbReference>
<reference evidence="7 9" key="1">
    <citation type="submission" date="2015-11" db="EMBL/GenBank/DDBJ databases">
        <title>Genomic analysis of 38 Legionella species identifies large and diverse effector repertoires.</title>
        <authorList>
            <person name="Burstein D."/>
            <person name="Amaro F."/>
            <person name="Zusman T."/>
            <person name="Lifshitz Z."/>
            <person name="Cohen O."/>
            <person name="Gilbert J.A."/>
            <person name="Pupko T."/>
            <person name="Shuman H.A."/>
            <person name="Segal G."/>
        </authorList>
    </citation>
    <scope>NUCLEOTIDE SEQUENCE [LARGE SCALE GENOMIC DNA]</scope>
    <source>
        <strain evidence="7 9">CDC#1407-AL-14</strain>
    </source>
</reference>
<evidence type="ECO:0000313" key="8">
    <source>
        <dbReference type="EMBL" id="STX31559.1"/>
    </source>
</evidence>
<keyword evidence="2 5" id="KW-0547">Nucleotide-binding</keyword>
<keyword evidence="5 8" id="KW-0808">Transferase</keyword>
<dbReference type="STRING" id="28083.Lbir_2036"/>
<dbReference type="Proteomes" id="UP000054735">
    <property type="component" value="Unassembled WGS sequence"/>
</dbReference>
<evidence type="ECO:0000256" key="3">
    <source>
        <dbReference type="ARBA" id="ARBA00022840"/>
    </source>
</evidence>
<dbReference type="PANTHER" id="PTHR10695:SF46">
    <property type="entry name" value="BIFUNCTIONAL COENZYME A SYNTHASE-RELATED"/>
    <property type="match status" value="1"/>
</dbReference>
<comment type="pathway">
    <text evidence="5">Cofactor biosynthesis; coenzyme A biosynthesis; CoA from (R)-pantothenate: step 5/5.</text>
</comment>
<dbReference type="GO" id="GO:0005737">
    <property type="term" value="C:cytoplasm"/>
    <property type="evidence" value="ECO:0007669"/>
    <property type="project" value="UniProtKB-SubCell"/>
</dbReference>
<organism evidence="8 10">
    <name type="scientific">Legionella birminghamensis</name>
    <dbReference type="NCBI Taxonomy" id="28083"/>
    <lineage>
        <taxon>Bacteria</taxon>
        <taxon>Pseudomonadati</taxon>
        <taxon>Pseudomonadota</taxon>
        <taxon>Gammaproteobacteria</taxon>
        <taxon>Legionellales</taxon>
        <taxon>Legionellaceae</taxon>
        <taxon>Legionella</taxon>
    </lineage>
</organism>
<dbReference type="EMBL" id="UGNW01000001">
    <property type="protein sequence ID" value="STX31559.1"/>
    <property type="molecule type" value="Genomic_DNA"/>
</dbReference>
<dbReference type="Proteomes" id="UP000255066">
    <property type="component" value="Unassembled WGS sequence"/>
</dbReference>
<dbReference type="InterPro" id="IPR027417">
    <property type="entry name" value="P-loop_NTPase"/>
</dbReference>
<name>A0A378I8T8_9GAMM</name>
<dbReference type="GO" id="GO:0015937">
    <property type="term" value="P:coenzyme A biosynthetic process"/>
    <property type="evidence" value="ECO:0007669"/>
    <property type="project" value="UniProtKB-UniRule"/>
</dbReference>
<evidence type="ECO:0000256" key="2">
    <source>
        <dbReference type="ARBA" id="ARBA00022741"/>
    </source>
</evidence>
<keyword evidence="4 5" id="KW-0173">Coenzyme A biosynthesis</keyword>
<reference evidence="8 10" key="2">
    <citation type="submission" date="2018-06" db="EMBL/GenBank/DDBJ databases">
        <authorList>
            <consortium name="Pathogen Informatics"/>
            <person name="Doyle S."/>
        </authorList>
    </citation>
    <scope>NUCLEOTIDE SEQUENCE [LARGE SCALE GENOMIC DNA]</scope>
    <source>
        <strain evidence="8 10">NCTC12437</strain>
    </source>
</reference>
<dbReference type="RefSeq" id="WP_058524051.1">
    <property type="nucleotide sequence ID" value="NZ_CAAAHV010000005.1"/>
</dbReference>
<keyword evidence="5" id="KW-0963">Cytoplasm</keyword>
<protein>
    <recommendedName>
        <fullName evidence="5 6">Dephospho-CoA kinase</fullName>
        <ecNumber evidence="5 6">2.7.1.24</ecNumber>
    </recommendedName>
    <alternativeName>
        <fullName evidence="5">Dephosphocoenzyme A kinase</fullName>
    </alternativeName>
</protein>
<evidence type="ECO:0000313" key="10">
    <source>
        <dbReference type="Proteomes" id="UP000255066"/>
    </source>
</evidence>
<evidence type="ECO:0000313" key="9">
    <source>
        <dbReference type="Proteomes" id="UP000054735"/>
    </source>
</evidence>
<accession>A0A378I8T8</accession>
<evidence type="ECO:0000256" key="4">
    <source>
        <dbReference type="ARBA" id="ARBA00022993"/>
    </source>
</evidence>
<dbReference type="OrthoDB" id="9812943at2"/>
<dbReference type="Gene3D" id="3.40.50.300">
    <property type="entry name" value="P-loop containing nucleotide triphosphate hydrolases"/>
    <property type="match status" value="1"/>
</dbReference>
<dbReference type="HAMAP" id="MF_00376">
    <property type="entry name" value="Dephospho_CoA_kinase"/>
    <property type="match status" value="1"/>
</dbReference>
<proteinExistence type="inferred from homology"/>
<feature type="binding site" evidence="5">
    <location>
        <begin position="11"/>
        <end position="16"/>
    </location>
    <ligand>
        <name>ATP</name>
        <dbReference type="ChEBI" id="CHEBI:30616"/>
    </ligand>
</feature>
<dbReference type="SUPFAM" id="SSF52540">
    <property type="entry name" value="P-loop containing nucleoside triphosphate hydrolases"/>
    <property type="match status" value="1"/>
</dbReference>
<dbReference type="InterPro" id="IPR001977">
    <property type="entry name" value="Depp_CoAkinase"/>
</dbReference>
<keyword evidence="9" id="KW-1185">Reference proteome</keyword>
<comment type="subcellular location">
    <subcellularLocation>
        <location evidence="5">Cytoplasm</location>
    </subcellularLocation>
</comment>
<evidence type="ECO:0000256" key="5">
    <source>
        <dbReference type="HAMAP-Rule" id="MF_00376"/>
    </source>
</evidence>
<dbReference type="EMBL" id="LNXT01000040">
    <property type="protein sequence ID" value="KTC69297.1"/>
    <property type="molecule type" value="Genomic_DNA"/>
</dbReference>
<dbReference type="EC" id="2.7.1.24" evidence="5 6"/>
<dbReference type="Pfam" id="PF01121">
    <property type="entry name" value="CoaE"/>
    <property type="match status" value="1"/>
</dbReference>
<evidence type="ECO:0000313" key="7">
    <source>
        <dbReference type="EMBL" id="KTC69297.1"/>
    </source>
</evidence>
<comment type="function">
    <text evidence="5">Catalyzes the phosphorylation of the 3'-hydroxyl group of dephosphocoenzyme A to form coenzyme A.</text>
</comment>
<dbReference type="CDD" id="cd02022">
    <property type="entry name" value="DPCK"/>
    <property type="match status" value="1"/>
</dbReference>
<dbReference type="NCBIfam" id="TIGR00152">
    <property type="entry name" value="dephospho-CoA kinase"/>
    <property type="match status" value="1"/>
</dbReference>
<comment type="similarity">
    <text evidence="1 5">Belongs to the CoaE family.</text>
</comment>
<evidence type="ECO:0000256" key="6">
    <source>
        <dbReference type="NCBIfam" id="TIGR00152"/>
    </source>
</evidence>
<sequence length="202" mass="22731">MLNIGLTGNIASGKSTVINIFKSLGANIIIADNIARELTQINAPAHEAIKTHFGSEVILESNELNRSALRQIIFDHPQERLWLEALLHPLIRKAIEERISHNTNAAYNIIEIPLLKNRTDYPYLDRVLAVIADEEVQIARVISRDNCDAVQARKIIASQPSIDDRKTIADDLLVNNGDLEELTNNIKNLHDKYLQLAMLKRS</sequence>
<gene>
    <name evidence="5 8" type="primary">coaE</name>
    <name evidence="7" type="ORF">Lbir_2036</name>
    <name evidence="8" type="ORF">NCTC12437_01333</name>
</gene>
<dbReference type="PANTHER" id="PTHR10695">
    <property type="entry name" value="DEPHOSPHO-COA KINASE-RELATED"/>
    <property type="match status" value="1"/>
</dbReference>
<keyword evidence="3 5" id="KW-0067">ATP-binding</keyword>
<dbReference type="GO" id="GO:0004140">
    <property type="term" value="F:dephospho-CoA kinase activity"/>
    <property type="evidence" value="ECO:0007669"/>
    <property type="project" value="UniProtKB-UniRule"/>
</dbReference>
<dbReference type="GO" id="GO:0005524">
    <property type="term" value="F:ATP binding"/>
    <property type="evidence" value="ECO:0007669"/>
    <property type="project" value="UniProtKB-UniRule"/>
</dbReference>
<keyword evidence="5 8" id="KW-0418">Kinase</keyword>
<evidence type="ECO:0000256" key="1">
    <source>
        <dbReference type="ARBA" id="ARBA00009018"/>
    </source>
</evidence>
<comment type="catalytic activity">
    <reaction evidence="5">
        <text>3'-dephospho-CoA + ATP = ADP + CoA + H(+)</text>
        <dbReference type="Rhea" id="RHEA:18245"/>
        <dbReference type="ChEBI" id="CHEBI:15378"/>
        <dbReference type="ChEBI" id="CHEBI:30616"/>
        <dbReference type="ChEBI" id="CHEBI:57287"/>
        <dbReference type="ChEBI" id="CHEBI:57328"/>
        <dbReference type="ChEBI" id="CHEBI:456216"/>
        <dbReference type="EC" id="2.7.1.24"/>
    </reaction>
</comment>
<dbReference type="UniPathway" id="UPA00241">
    <property type="reaction ID" value="UER00356"/>
</dbReference>
<dbReference type="AlphaFoldDB" id="A0A378I8T8"/>